<reference evidence="1" key="2">
    <citation type="journal article" date="2023" name="IMA Fungus">
        <title>Comparative genomic study of the Penicillium genus elucidates a diverse pangenome and 15 lateral gene transfer events.</title>
        <authorList>
            <person name="Petersen C."/>
            <person name="Sorensen T."/>
            <person name="Nielsen M.R."/>
            <person name="Sondergaard T.E."/>
            <person name="Sorensen J.L."/>
            <person name="Fitzpatrick D.A."/>
            <person name="Frisvad J.C."/>
            <person name="Nielsen K.L."/>
        </authorList>
    </citation>
    <scope>NUCLEOTIDE SEQUENCE</scope>
    <source>
        <strain evidence="1">IBT 29677</strain>
    </source>
</reference>
<evidence type="ECO:0000313" key="1">
    <source>
        <dbReference type="EMBL" id="KAJ5392246.1"/>
    </source>
</evidence>
<keyword evidence="2" id="KW-1185">Reference proteome</keyword>
<evidence type="ECO:0000313" key="2">
    <source>
        <dbReference type="Proteomes" id="UP001147747"/>
    </source>
</evidence>
<accession>A0A9W9VZR6</accession>
<dbReference type="GeneID" id="81371353"/>
<dbReference type="Proteomes" id="UP001147747">
    <property type="component" value="Unassembled WGS sequence"/>
</dbReference>
<dbReference type="AlphaFoldDB" id="A0A9W9VZR6"/>
<reference evidence="1" key="1">
    <citation type="submission" date="2022-12" db="EMBL/GenBank/DDBJ databases">
        <authorList>
            <person name="Petersen C."/>
        </authorList>
    </citation>
    <scope>NUCLEOTIDE SEQUENCE</scope>
    <source>
        <strain evidence="1">IBT 29677</strain>
    </source>
</reference>
<organism evidence="1 2">
    <name type="scientific">Penicillium cosmopolitanum</name>
    <dbReference type="NCBI Taxonomy" id="1131564"/>
    <lineage>
        <taxon>Eukaryota</taxon>
        <taxon>Fungi</taxon>
        <taxon>Dikarya</taxon>
        <taxon>Ascomycota</taxon>
        <taxon>Pezizomycotina</taxon>
        <taxon>Eurotiomycetes</taxon>
        <taxon>Eurotiomycetidae</taxon>
        <taxon>Eurotiales</taxon>
        <taxon>Aspergillaceae</taxon>
        <taxon>Penicillium</taxon>
    </lineage>
</organism>
<dbReference type="EMBL" id="JAPZBU010000008">
    <property type="protein sequence ID" value="KAJ5392246.1"/>
    <property type="molecule type" value="Genomic_DNA"/>
</dbReference>
<gene>
    <name evidence="1" type="ORF">N7509_007736</name>
</gene>
<proteinExistence type="predicted"/>
<comment type="caution">
    <text evidence="1">The sequence shown here is derived from an EMBL/GenBank/DDBJ whole genome shotgun (WGS) entry which is preliminary data.</text>
</comment>
<sequence>MSAPSGALTASAVSFVLLSIGHTIGGKEWQSDKVFKNIKGSRAWACGKVGWYQGSAFLFLSGILHYQWSRNPAALADPLNKAMAAIINVLLWSSSAWYAKNGILPNLVGCGLAAGLQAFGVLKEVL</sequence>
<dbReference type="RefSeq" id="XP_056487924.1">
    <property type="nucleotide sequence ID" value="XM_056632373.1"/>
</dbReference>
<protein>
    <submittedName>
        <fullName evidence="1">Uncharacterized protein</fullName>
    </submittedName>
</protein>
<dbReference type="OrthoDB" id="5399817at2759"/>
<name>A0A9W9VZR6_9EURO</name>